<dbReference type="EMBL" id="NXNG01000001">
    <property type="protein sequence ID" value="PWT26388.1"/>
    <property type="molecule type" value="Genomic_DNA"/>
</dbReference>
<keyword evidence="1" id="KW-0238">DNA-binding</keyword>
<proteinExistence type="predicted"/>
<gene>
    <name evidence="2" type="ORF">CPT75_04255</name>
</gene>
<sequence>MKIMSTYSVKIKEYNHIFKDTIRLYRRAVDFYIDVILNEWDSFLLCPNHNKVVSLAESYSVTSKKRPVVKYDFGMDFYKFPSYLRRAAIAEGYGKVCSYKSNLKNWEILDPRQRGEAPSLPKSGYIYPAMYKGNTFNRLDDLHAKLKVFYNNTWDWITVALRKTDVDYIRKHCFLRKECVPTLQKRGKQWFLDFAFEEKVKLSDTDIFDQTILSVDLGINNACTCSVMRADGTVLGRRFLRLPREYDSLKRKTDRIKMAQRHGSQKVSKPWRLARGVNDDIAVKTAKFIVDTAVEYKADTIVFEHLDLNGRKRGSKKMRLHMWKARYVQSMVTDKAHRLGMRISRVNAWGTSRLAFDGSGKVLRGKESSKTKGNYSLCEFSTGKIYNCDLNATYNIGARYFIREIIKTFSATKRQRLLAKVPEAVYRSTCTLSTLISLDAELHAEA</sequence>
<accession>A0A317FXI4</accession>
<evidence type="ECO:0000313" key="2">
    <source>
        <dbReference type="EMBL" id="PWT26388.1"/>
    </source>
</evidence>
<evidence type="ECO:0000256" key="1">
    <source>
        <dbReference type="ARBA" id="ARBA00023125"/>
    </source>
</evidence>
<dbReference type="AlphaFoldDB" id="A0A317FXI4"/>
<organism evidence="2 3">
    <name type="scientific">Butyrivibrio fibrisolvens</name>
    <dbReference type="NCBI Taxonomy" id="831"/>
    <lineage>
        <taxon>Bacteria</taxon>
        <taxon>Bacillati</taxon>
        <taxon>Bacillota</taxon>
        <taxon>Clostridia</taxon>
        <taxon>Lachnospirales</taxon>
        <taxon>Lachnospiraceae</taxon>
        <taxon>Butyrivibrio</taxon>
    </lineage>
</organism>
<comment type="caution">
    <text evidence="2">The sequence shown here is derived from an EMBL/GenBank/DDBJ whole genome shotgun (WGS) entry which is preliminary data.</text>
</comment>
<dbReference type="RefSeq" id="WP_110072217.1">
    <property type="nucleotide sequence ID" value="NZ_CM009896.1"/>
</dbReference>
<dbReference type="GO" id="GO:0003677">
    <property type="term" value="F:DNA binding"/>
    <property type="evidence" value="ECO:0007669"/>
    <property type="project" value="UniProtKB-KW"/>
</dbReference>
<reference evidence="2 3" key="1">
    <citation type="submission" date="2017-09" db="EMBL/GenBank/DDBJ databases">
        <title>High-quality draft genome sequence of Butyrivibrio fibrisolvens INBov1, isolated from cow rumen.</title>
        <authorList>
            <person name="Rodriguez Hernaez J."/>
            <person name="Rivarola M."/>
            <person name="Paniego N."/>
            <person name="Cravero S."/>
            <person name="Ceron Cucchi M."/>
            <person name="Martinez M.C."/>
        </authorList>
    </citation>
    <scope>NUCLEOTIDE SEQUENCE [LARGE SCALE GENOMIC DNA]</scope>
    <source>
        <strain evidence="2 3">INBov1</strain>
    </source>
</reference>
<dbReference type="Proteomes" id="UP000245488">
    <property type="component" value="Chromosome"/>
</dbReference>
<dbReference type="NCBIfam" id="TIGR01766">
    <property type="entry name" value="IS200/IS605 family accessory protein TnpB-like domain"/>
    <property type="match status" value="1"/>
</dbReference>
<evidence type="ECO:0000313" key="3">
    <source>
        <dbReference type="Proteomes" id="UP000245488"/>
    </source>
</evidence>
<dbReference type="InterPro" id="IPR010095">
    <property type="entry name" value="Cas12f1-like_TNB"/>
</dbReference>
<name>A0A317FXI4_BUTFI</name>
<protein>
    <submittedName>
        <fullName evidence="2">Transposase</fullName>
    </submittedName>
</protein>
<keyword evidence="3" id="KW-1185">Reference proteome</keyword>